<dbReference type="InterPro" id="IPR025665">
    <property type="entry name" value="Beta-barrel_OMP_2"/>
</dbReference>
<proteinExistence type="predicted"/>
<gene>
    <name evidence="2" type="ORF">JKG61_05690</name>
</gene>
<dbReference type="EMBL" id="JAERTY010000003">
    <property type="protein sequence ID" value="MBL1408238.1"/>
    <property type="molecule type" value="Genomic_DNA"/>
</dbReference>
<comment type="caution">
    <text evidence="2">The sequence shown here is derived from an EMBL/GenBank/DDBJ whole genome shotgun (WGS) entry which is preliminary data.</text>
</comment>
<protein>
    <submittedName>
        <fullName evidence="2">PorT family protein</fullName>
    </submittedName>
</protein>
<feature type="domain" description="Outer membrane protein beta-barrel" evidence="1">
    <location>
        <begin position="21"/>
        <end position="191"/>
    </location>
</feature>
<evidence type="ECO:0000313" key="2">
    <source>
        <dbReference type="EMBL" id="MBL1408238.1"/>
    </source>
</evidence>
<dbReference type="Proteomes" id="UP000625283">
    <property type="component" value="Unassembled WGS sequence"/>
</dbReference>
<evidence type="ECO:0000313" key="3">
    <source>
        <dbReference type="Proteomes" id="UP000625283"/>
    </source>
</evidence>
<name>A0ABS1R0L0_9SPHI</name>
<evidence type="ECO:0000259" key="1">
    <source>
        <dbReference type="Pfam" id="PF13568"/>
    </source>
</evidence>
<accession>A0ABS1R0L0</accession>
<sequence>MKRKTLTTLVLCTIGTIALGQVNYGIKGGVNIGKSSYSEAAFKDNQVNNVSFHITGYAEVTIAKNTAIQPGISLQGKGDKYKFDKNNLDGSVTWSTMSIEIPVNAIYYIPTGAFGSFFLGAGPYIGFNVSGKQKAQGNIGNWVTDGDKNLKFTGSKRDMNLIDAGLNFLGGYKLNNGFLLNAGYGLGLSNLSPSDNSDKKLSNRTFSFGIGYQL</sequence>
<organism evidence="2 3">
    <name type="scientific">Sphingobacterium faecale</name>
    <dbReference type="NCBI Taxonomy" id="2803775"/>
    <lineage>
        <taxon>Bacteria</taxon>
        <taxon>Pseudomonadati</taxon>
        <taxon>Bacteroidota</taxon>
        <taxon>Sphingobacteriia</taxon>
        <taxon>Sphingobacteriales</taxon>
        <taxon>Sphingobacteriaceae</taxon>
        <taxon>Sphingobacterium</taxon>
    </lineage>
</organism>
<dbReference type="Pfam" id="PF13568">
    <property type="entry name" value="OMP_b-brl_2"/>
    <property type="match status" value="1"/>
</dbReference>
<keyword evidence="3" id="KW-1185">Reference proteome</keyword>
<reference evidence="2 3" key="1">
    <citation type="submission" date="2021-01" db="EMBL/GenBank/DDBJ databases">
        <title>C459-1 draft genome sequence.</title>
        <authorList>
            <person name="Zhang X.-F."/>
        </authorList>
    </citation>
    <scope>NUCLEOTIDE SEQUENCE [LARGE SCALE GENOMIC DNA]</scope>
    <source>
        <strain evidence="3">C459-1</strain>
    </source>
</reference>
<dbReference type="RefSeq" id="WP_202102021.1">
    <property type="nucleotide sequence ID" value="NZ_JAERTY010000003.1"/>
</dbReference>